<evidence type="ECO:0000313" key="3">
    <source>
        <dbReference type="Proteomes" id="UP000588647"/>
    </source>
</evidence>
<dbReference type="InterPro" id="IPR011740">
    <property type="entry name" value="DUF2460"/>
</dbReference>
<reference evidence="2 3" key="1">
    <citation type="submission" date="2020-08" db="EMBL/GenBank/DDBJ databases">
        <title>Genomic Encyclopedia of Type Strains, Phase IV (KMG-IV): sequencing the most valuable type-strain genomes for metagenomic binning, comparative biology and taxonomic classification.</title>
        <authorList>
            <person name="Goeker M."/>
        </authorList>
    </citation>
    <scope>NUCLEOTIDE SEQUENCE [LARGE SCALE GENOMIC DNA]</scope>
    <source>
        <strain evidence="2 3">DSM 103570</strain>
    </source>
</reference>
<protein>
    <submittedName>
        <fullName evidence="2">Uncharacterized protein (TIGR02217 family)</fullName>
    </submittedName>
</protein>
<dbReference type="Proteomes" id="UP000588647">
    <property type="component" value="Unassembled WGS sequence"/>
</dbReference>
<sequence length="212" mass="22553">MAIAAFDEVRFPLRLSFGTSGGPGRRVEIVRLSTGFEHRNLRHRHSVRRYDAGSGLRSLADLAEVLAFFEARRGRLTGFRFRDPLDWHSAAHGAPVSAFDQLLAVGDGATTRFALRKTYGEGEAAYHRPIEKPVAGTVKVAVDGVEVAAGGVAIDTVAGSVTFAAPPGVGAAVTAGFAFDVPVRFDIEQLSVNVAAFEAGDIPSIPLIEIRP</sequence>
<dbReference type="RefSeq" id="WP_183209807.1">
    <property type="nucleotide sequence ID" value="NZ_JAAAMM010000004.1"/>
</dbReference>
<dbReference type="AlphaFoldDB" id="A0A7W6HFX0"/>
<dbReference type="Pfam" id="PF09343">
    <property type="entry name" value="DUF2460"/>
    <property type="match status" value="1"/>
</dbReference>
<keyword evidence="3" id="KW-1185">Reference proteome</keyword>
<accession>A0A7W6HFX0</accession>
<dbReference type="EMBL" id="JACIEM010000004">
    <property type="protein sequence ID" value="MBB4004213.1"/>
    <property type="molecule type" value="Genomic_DNA"/>
</dbReference>
<gene>
    <name evidence="2" type="ORF">GGR03_003301</name>
</gene>
<proteinExistence type="predicted"/>
<evidence type="ECO:0000313" key="2">
    <source>
        <dbReference type="EMBL" id="MBB4004213.1"/>
    </source>
</evidence>
<feature type="domain" description="DUF2460" evidence="1">
    <location>
        <begin position="7"/>
        <end position="211"/>
    </location>
</feature>
<dbReference type="NCBIfam" id="TIGR02217">
    <property type="entry name" value="chp_TIGR02217"/>
    <property type="match status" value="1"/>
</dbReference>
<name>A0A7W6HFX0_9HYPH</name>
<evidence type="ECO:0000259" key="1">
    <source>
        <dbReference type="Pfam" id="PF09343"/>
    </source>
</evidence>
<comment type="caution">
    <text evidence="2">The sequence shown here is derived from an EMBL/GenBank/DDBJ whole genome shotgun (WGS) entry which is preliminary data.</text>
</comment>
<organism evidence="2 3">
    <name type="scientific">Aurantimonas endophytica</name>
    <dbReference type="NCBI Taxonomy" id="1522175"/>
    <lineage>
        <taxon>Bacteria</taxon>
        <taxon>Pseudomonadati</taxon>
        <taxon>Pseudomonadota</taxon>
        <taxon>Alphaproteobacteria</taxon>
        <taxon>Hyphomicrobiales</taxon>
        <taxon>Aurantimonadaceae</taxon>
        <taxon>Aurantimonas</taxon>
    </lineage>
</organism>